<accession>A0ABN9UNC1</accession>
<gene>
    <name evidence="2" type="ORF">PCOR1329_LOCUS49979</name>
</gene>
<protein>
    <submittedName>
        <fullName evidence="2">Uncharacterized protein</fullName>
    </submittedName>
</protein>
<sequence length="109" mass="12888">MEWTRENRFQQQRQSLYDFVMAGQTQQYEYVNKTSSAAILNKHLEPTKNDIRAIKQHGVSQDDLKNMVDPLRKELEQLQDTATNDLEDLQIRATKMENTINEMKQDMIN</sequence>
<feature type="non-terminal residue" evidence="2">
    <location>
        <position position="109"/>
    </location>
</feature>
<evidence type="ECO:0000313" key="2">
    <source>
        <dbReference type="EMBL" id="CAK0861223.1"/>
    </source>
</evidence>
<dbReference type="Proteomes" id="UP001189429">
    <property type="component" value="Unassembled WGS sequence"/>
</dbReference>
<dbReference type="EMBL" id="CAUYUJ010016053">
    <property type="protein sequence ID" value="CAK0861223.1"/>
    <property type="molecule type" value="Genomic_DNA"/>
</dbReference>
<name>A0ABN9UNC1_9DINO</name>
<feature type="coiled-coil region" evidence="1">
    <location>
        <begin position="61"/>
        <end position="106"/>
    </location>
</feature>
<proteinExistence type="predicted"/>
<organism evidence="2 3">
    <name type="scientific">Prorocentrum cordatum</name>
    <dbReference type="NCBI Taxonomy" id="2364126"/>
    <lineage>
        <taxon>Eukaryota</taxon>
        <taxon>Sar</taxon>
        <taxon>Alveolata</taxon>
        <taxon>Dinophyceae</taxon>
        <taxon>Prorocentrales</taxon>
        <taxon>Prorocentraceae</taxon>
        <taxon>Prorocentrum</taxon>
    </lineage>
</organism>
<comment type="caution">
    <text evidence="2">The sequence shown here is derived from an EMBL/GenBank/DDBJ whole genome shotgun (WGS) entry which is preliminary data.</text>
</comment>
<evidence type="ECO:0000256" key="1">
    <source>
        <dbReference type="SAM" id="Coils"/>
    </source>
</evidence>
<reference evidence="2" key="1">
    <citation type="submission" date="2023-10" db="EMBL/GenBank/DDBJ databases">
        <authorList>
            <person name="Chen Y."/>
            <person name="Shah S."/>
            <person name="Dougan E. K."/>
            <person name="Thang M."/>
            <person name="Chan C."/>
        </authorList>
    </citation>
    <scope>NUCLEOTIDE SEQUENCE [LARGE SCALE GENOMIC DNA]</scope>
</reference>
<keyword evidence="1" id="KW-0175">Coiled coil</keyword>
<evidence type="ECO:0000313" key="3">
    <source>
        <dbReference type="Proteomes" id="UP001189429"/>
    </source>
</evidence>
<keyword evidence="3" id="KW-1185">Reference proteome</keyword>